<reference evidence="3 4" key="1">
    <citation type="submission" date="2019-11" db="EMBL/GenBank/DDBJ databases">
        <title>Comparative genomics of hydrocarbon-degrading Desulfosarcina strains.</title>
        <authorList>
            <person name="Watanabe M."/>
            <person name="Kojima H."/>
            <person name="Fukui M."/>
        </authorList>
    </citation>
    <scope>NUCLEOTIDE SEQUENCE [LARGE SCALE GENOMIC DNA]</scope>
    <source>
        <strain evidence="3 4">PL12</strain>
    </source>
</reference>
<evidence type="ECO:0000256" key="1">
    <source>
        <dbReference type="SAM" id="SignalP"/>
    </source>
</evidence>
<dbReference type="RefSeq" id="WP_155316233.1">
    <property type="nucleotide sequence ID" value="NZ_AP021874.1"/>
</dbReference>
<keyword evidence="1" id="KW-0732">Signal</keyword>
<organism evidence="3 4">
    <name type="scientific">Desulfosarcina alkanivorans</name>
    <dbReference type="NCBI Taxonomy" id="571177"/>
    <lineage>
        <taxon>Bacteria</taxon>
        <taxon>Pseudomonadati</taxon>
        <taxon>Thermodesulfobacteriota</taxon>
        <taxon>Desulfobacteria</taxon>
        <taxon>Desulfobacterales</taxon>
        <taxon>Desulfosarcinaceae</taxon>
        <taxon>Desulfosarcina</taxon>
    </lineage>
</organism>
<protein>
    <recommendedName>
        <fullName evidence="2">DUF6160 domain-containing protein</fullName>
    </recommendedName>
</protein>
<keyword evidence="4" id="KW-1185">Reference proteome</keyword>
<sequence length="198" mass="20376">MKKILTIAAVLMLVPFSAFALQMIDDTDLDGITAQAGVSIYIDNVQLDFSMDYLSWGDGDGINGSAAGYVNITTLRMSNVVIDAYGIGSSGIAPLNPNHIVGGAVVAMDLDLTDGTSDLHALTIDTGDYTVVDPGGNVIADTCVAIGVPTLSVYIDQIDPFDITLDNVAGNGGTALGSVALGGMQIDTKGGTVFIYAH</sequence>
<evidence type="ECO:0000259" key="2">
    <source>
        <dbReference type="Pfam" id="PF19657"/>
    </source>
</evidence>
<dbReference type="Pfam" id="PF19657">
    <property type="entry name" value="DUF6160"/>
    <property type="match status" value="1"/>
</dbReference>
<accession>A0A5K7YHJ6</accession>
<name>A0A5K7YHJ6_9BACT</name>
<feature type="signal peptide" evidence="1">
    <location>
        <begin position="1"/>
        <end position="20"/>
    </location>
</feature>
<dbReference type="Proteomes" id="UP000427906">
    <property type="component" value="Chromosome"/>
</dbReference>
<evidence type="ECO:0000313" key="4">
    <source>
        <dbReference type="Proteomes" id="UP000427906"/>
    </source>
</evidence>
<evidence type="ECO:0000313" key="3">
    <source>
        <dbReference type="EMBL" id="BBO68033.1"/>
    </source>
</evidence>
<proteinExistence type="predicted"/>
<dbReference type="AlphaFoldDB" id="A0A5K7YHJ6"/>
<feature type="domain" description="DUF6160" evidence="2">
    <location>
        <begin position="2"/>
        <end position="80"/>
    </location>
</feature>
<feature type="chain" id="PRO_5024332442" description="DUF6160 domain-containing protein" evidence="1">
    <location>
        <begin position="21"/>
        <end position="198"/>
    </location>
</feature>
<dbReference type="EMBL" id="AP021874">
    <property type="protein sequence ID" value="BBO68033.1"/>
    <property type="molecule type" value="Genomic_DNA"/>
</dbReference>
<dbReference type="InterPro" id="IPR046158">
    <property type="entry name" value="DUF6160"/>
</dbReference>
<gene>
    <name evidence="3" type="ORF">DSCA_19630</name>
</gene>
<dbReference type="OrthoDB" id="6078536at2"/>
<dbReference type="KEGG" id="dalk:DSCA_19630"/>